<gene>
    <name evidence="1" type="ORF">AAWM_03487</name>
</gene>
<accession>A0A401KMW4</accession>
<dbReference type="Proteomes" id="UP000286921">
    <property type="component" value="Unassembled WGS sequence"/>
</dbReference>
<dbReference type="EMBL" id="BDHI01000007">
    <property type="protein sequence ID" value="GCB20602.1"/>
    <property type="molecule type" value="Genomic_DNA"/>
</dbReference>
<keyword evidence="2" id="KW-1185">Reference proteome</keyword>
<dbReference type="InterPro" id="IPR024079">
    <property type="entry name" value="MetalloPept_cat_dom_sf"/>
</dbReference>
<comment type="caution">
    <text evidence="1">The sequence shown here is derived from an EMBL/GenBank/DDBJ whole genome shotgun (WGS) entry which is preliminary data.</text>
</comment>
<sequence>MDNDFQEYATYDKSVTFTPIEAISIELATLMTSASMIGVYSRIHNVLRDRTLSITIHCDDDFYVFDKDASTQNTRVYRDTRSTGVPRFMTLDEPKRLCHEGGGGNGWQMWNEVTLEDDICICPRVFTKAGTSQTLSSLDNSMDSLRGRQIDDIKTFTAAGSLLHELSHCRSILGDHHTKDMTVQPYRQGPVIPGYQRNGVWTVSKANPAEAHRNAGNSDSA</sequence>
<evidence type="ECO:0000313" key="2">
    <source>
        <dbReference type="Proteomes" id="UP000286921"/>
    </source>
</evidence>
<dbReference type="AlphaFoldDB" id="A0A401KMW4"/>
<evidence type="ECO:0000313" key="1">
    <source>
        <dbReference type="EMBL" id="GCB20602.1"/>
    </source>
</evidence>
<name>A0A401KMW4_ASPAW</name>
<organism evidence="1 2">
    <name type="scientific">Aspergillus awamori</name>
    <name type="common">Black koji mold</name>
    <dbReference type="NCBI Taxonomy" id="105351"/>
    <lineage>
        <taxon>Eukaryota</taxon>
        <taxon>Fungi</taxon>
        <taxon>Dikarya</taxon>
        <taxon>Ascomycota</taxon>
        <taxon>Pezizomycotina</taxon>
        <taxon>Eurotiomycetes</taxon>
        <taxon>Eurotiomycetidae</taxon>
        <taxon>Eurotiales</taxon>
        <taxon>Aspergillaceae</taxon>
        <taxon>Aspergillus</taxon>
    </lineage>
</organism>
<protein>
    <recommendedName>
        <fullName evidence="3">Lysine-specific metallo-endopeptidase domain-containing protein</fullName>
    </recommendedName>
</protein>
<dbReference type="SUPFAM" id="SSF55486">
    <property type="entry name" value="Metalloproteases ('zincins'), catalytic domain"/>
    <property type="match status" value="1"/>
</dbReference>
<proteinExistence type="predicted"/>
<evidence type="ECO:0008006" key="3">
    <source>
        <dbReference type="Google" id="ProtNLM"/>
    </source>
</evidence>
<reference evidence="1 2" key="1">
    <citation type="submission" date="2016-09" db="EMBL/GenBank/DDBJ databases">
        <title>Aspergillus awamori IFM 58123T.</title>
        <authorList>
            <person name="Kusuya Y."/>
            <person name="Shimizu M."/>
            <person name="Takahashi H."/>
            <person name="Yaguchi T."/>
        </authorList>
    </citation>
    <scope>NUCLEOTIDE SEQUENCE [LARGE SCALE GENOMIC DNA]</scope>
    <source>
        <strain evidence="1 2">IFM 58123</strain>
    </source>
</reference>
<dbReference type="Gene3D" id="3.40.390.10">
    <property type="entry name" value="Collagenase (Catalytic Domain)"/>
    <property type="match status" value="1"/>
</dbReference>
<dbReference type="GO" id="GO:0008237">
    <property type="term" value="F:metallopeptidase activity"/>
    <property type="evidence" value="ECO:0007669"/>
    <property type="project" value="InterPro"/>
</dbReference>